<dbReference type="InterPro" id="IPR050708">
    <property type="entry name" value="T6SS_VgrG/RHS"/>
</dbReference>
<dbReference type="InterPro" id="IPR054030">
    <property type="entry name" value="Gp5_Vgr_C"/>
</dbReference>
<dbReference type="InterPro" id="IPR006533">
    <property type="entry name" value="T6SS_Vgr_RhsGE"/>
</dbReference>
<dbReference type="NCBIfam" id="TIGR01646">
    <property type="entry name" value="vgr_GE"/>
    <property type="match status" value="1"/>
</dbReference>
<dbReference type="PANTHER" id="PTHR32305:SF15">
    <property type="entry name" value="PROTEIN RHSA-RELATED"/>
    <property type="match status" value="1"/>
</dbReference>
<comment type="subcellular location">
    <subcellularLocation>
        <location evidence="1">Secreted</location>
    </subcellularLocation>
</comment>
<gene>
    <name evidence="6" type="primary">tssI</name>
    <name evidence="6" type="ORF">ABVN21_01490</name>
</gene>
<evidence type="ECO:0000256" key="3">
    <source>
        <dbReference type="ARBA" id="ARBA00022525"/>
    </source>
</evidence>
<evidence type="ECO:0000313" key="6">
    <source>
        <dbReference type="EMBL" id="XCG74791.1"/>
    </source>
</evidence>
<dbReference type="SUPFAM" id="SSF69255">
    <property type="entry name" value="gp5 N-terminal domain-like"/>
    <property type="match status" value="1"/>
</dbReference>
<dbReference type="NCBIfam" id="TIGR03361">
    <property type="entry name" value="VI_Rhs_Vgr"/>
    <property type="match status" value="1"/>
</dbReference>
<dbReference type="Gene3D" id="2.40.50.230">
    <property type="entry name" value="Gp5 N-terminal domain"/>
    <property type="match status" value="1"/>
</dbReference>
<reference evidence="6" key="1">
    <citation type="submission" date="2024-06" db="EMBL/GenBank/DDBJ databases">
        <title>The Caenorhabditis elegans bacterial microbiome influences microsporidia infection through nutrient limitation and inhibiting parasite invasion.</title>
        <authorList>
            <person name="Tamim El Jarkass H."/>
            <person name="Castelblanco S."/>
            <person name="Kaur M."/>
            <person name="Wan Y.C."/>
            <person name="Ellis A.E."/>
            <person name="Sheldon R.D."/>
            <person name="Lien E.C."/>
            <person name="Burton N.O."/>
            <person name="Wright G.D."/>
            <person name="Reinke A.W."/>
        </authorList>
    </citation>
    <scope>NUCLEOTIDE SEQUENCE</scope>
    <source>
        <strain evidence="6">MYb327</strain>
    </source>
</reference>
<accession>A0AAU8E5R2</accession>
<dbReference type="Gene3D" id="2.30.110.50">
    <property type="match status" value="1"/>
</dbReference>
<dbReference type="Pfam" id="PF05954">
    <property type="entry name" value="Phage_GPD"/>
    <property type="match status" value="1"/>
</dbReference>
<feature type="domain" description="Gp5/Type VI secretion system Vgr C-terminal trimerisation" evidence="5">
    <location>
        <begin position="470"/>
        <end position="576"/>
    </location>
</feature>
<dbReference type="Pfam" id="PF04717">
    <property type="entry name" value="Phage_base_V"/>
    <property type="match status" value="1"/>
</dbReference>
<proteinExistence type="inferred from homology"/>
<evidence type="ECO:0000259" key="5">
    <source>
        <dbReference type="Pfam" id="PF22178"/>
    </source>
</evidence>
<dbReference type="EMBL" id="CP159258">
    <property type="protein sequence ID" value="XCG74791.1"/>
    <property type="molecule type" value="Genomic_DNA"/>
</dbReference>
<dbReference type="PANTHER" id="PTHR32305">
    <property type="match status" value="1"/>
</dbReference>
<evidence type="ECO:0000256" key="2">
    <source>
        <dbReference type="ARBA" id="ARBA00005558"/>
    </source>
</evidence>
<sequence length="684" mass="76114">MFDPQARPRFYFDITGLRHDFQVLAFKASESISNTYEVTIELVSERSSIDFEALLHKPAFLGFGPPGEGLHGLIHSVAQHESGNRLTRYELTLVPQLAYLALCSDQRIFQQRNIEQIITEVLKQHGILGDLFSFQLGPTHYEPRDYCVQFNETDLAFIERLCEEAGIHYHFQHSPHGHLLVFGDDQTCFRRLAPSSFHPASGQVAEYPVINRFSVRQATRPSHVMLRDYNFEKPNWRLEGKAGSPATPHLEKYQAPGRFIAGDEGKRLATRSLERQRSDCRLGEGASDLGCLHSGHFLVLRDHHCAQWNDLWLLTSLTHQGQQSQVFEEAIASHIHASDFQGYRNTFTVTPWDALYRPPIKHTKPTISGSQTAKVTGPAGEEIHCDQYGRVKVCFYWDRSNPQTDKSSCWLRVSTVWAGDGYGVVAVPRVGMEVLVTFIDGDPDRPIISGCLHHLVNPVPHALPENKTRSVFRSRSSPKSGGFSELHIEDRLGRELIYLRAQRDMKQKIEHDSRLEVGHVRLETIRGVSTSVFEAEEHRTTTGDRKTRLMANDHLHVAQNSHTYVGEVLVAEAGQEVHFKAGVKVVFDANENLTLSAGAHHLVINSSGIFSSCAIEVGGSPARGTPAAPLIPGATQALSSHAERAPVIALIQRTLMAVATEQGADVCPLCEACREGLCSIEGAA</sequence>
<keyword evidence="3" id="KW-0964">Secreted</keyword>
<dbReference type="Gene3D" id="3.55.50.10">
    <property type="entry name" value="Baseplate protein-like domains"/>
    <property type="match status" value="1"/>
</dbReference>
<dbReference type="SUPFAM" id="SSF69279">
    <property type="entry name" value="Phage tail proteins"/>
    <property type="match status" value="2"/>
</dbReference>
<dbReference type="InterPro" id="IPR037026">
    <property type="entry name" value="Vgr_OB-fold_dom_sf"/>
</dbReference>
<protein>
    <submittedName>
        <fullName evidence="6">Type VI secretion system tip protein TssI/VgrG</fullName>
    </submittedName>
</protein>
<dbReference type="Pfam" id="PF22178">
    <property type="entry name" value="Gp5_trimer_C"/>
    <property type="match status" value="1"/>
</dbReference>
<dbReference type="Gene3D" id="4.10.220.110">
    <property type="match status" value="1"/>
</dbReference>
<evidence type="ECO:0000256" key="1">
    <source>
        <dbReference type="ARBA" id="ARBA00004613"/>
    </source>
</evidence>
<dbReference type="AlphaFoldDB" id="A0AAU8E5R2"/>
<dbReference type="GO" id="GO:0005576">
    <property type="term" value="C:extracellular region"/>
    <property type="evidence" value="ECO:0007669"/>
    <property type="project" value="UniProtKB-SubCell"/>
</dbReference>
<name>A0AAU8E5R2_9PSED</name>
<dbReference type="RefSeq" id="WP_339556092.1">
    <property type="nucleotide sequence ID" value="NZ_CP159258.1"/>
</dbReference>
<feature type="domain" description="Gp5/Type VI secretion system Vgr protein OB-fold" evidence="4">
    <location>
        <begin position="386"/>
        <end position="453"/>
    </location>
</feature>
<dbReference type="SUPFAM" id="SSF69349">
    <property type="entry name" value="Phage fibre proteins"/>
    <property type="match status" value="1"/>
</dbReference>
<evidence type="ECO:0000259" key="4">
    <source>
        <dbReference type="Pfam" id="PF04717"/>
    </source>
</evidence>
<dbReference type="InterPro" id="IPR006531">
    <property type="entry name" value="Gp5/Vgr_OB"/>
</dbReference>
<dbReference type="InterPro" id="IPR017847">
    <property type="entry name" value="T6SS_RhsGE_Vgr_subset"/>
</dbReference>
<comment type="similarity">
    <text evidence="2">Belongs to the VgrG protein family.</text>
</comment>
<organism evidence="6">
    <name type="scientific">Pseudomonas sp. MYb327</name>
    <dbReference type="NCBI Taxonomy" id="2745230"/>
    <lineage>
        <taxon>Bacteria</taxon>
        <taxon>Pseudomonadati</taxon>
        <taxon>Pseudomonadota</taxon>
        <taxon>Gammaproteobacteria</taxon>
        <taxon>Pseudomonadales</taxon>
        <taxon>Pseudomonadaceae</taxon>
        <taxon>Pseudomonas</taxon>
    </lineage>
</organism>